<keyword evidence="2" id="KW-1185">Reference proteome</keyword>
<dbReference type="RefSeq" id="WP_158587372.1">
    <property type="nucleotide sequence ID" value="NZ_JBBMFP010000057.1"/>
</dbReference>
<accession>A0ABV1DVL8</accession>
<sequence>MEISNNYRRLHHLPLQRKRKKGQVISLAGVGMSFYNKLMFLREYRYCKKRRKKGNGRV</sequence>
<reference evidence="1 2" key="1">
    <citation type="submission" date="2024-03" db="EMBL/GenBank/DDBJ databases">
        <title>Human intestinal bacterial collection.</title>
        <authorList>
            <person name="Pauvert C."/>
            <person name="Hitch T.C.A."/>
            <person name="Clavel T."/>
        </authorList>
    </citation>
    <scope>NUCLEOTIDE SEQUENCE [LARGE SCALE GENOMIC DNA]</scope>
    <source>
        <strain evidence="1 2">CLA-SR-H028</strain>
    </source>
</reference>
<evidence type="ECO:0000313" key="2">
    <source>
        <dbReference type="Proteomes" id="UP001457898"/>
    </source>
</evidence>
<dbReference type="EMBL" id="JBBMFP010000057">
    <property type="protein sequence ID" value="MEQ2434438.1"/>
    <property type="molecule type" value="Genomic_DNA"/>
</dbReference>
<proteinExistence type="predicted"/>
<dbReference type="Proteomes" id="UP001457898">
    <property type="component" value="Unassembled WGS sequence"/>
</dbReference>
<evidence type="ECO:0000313" key="1">
    <source>
        <dbReference type="EMBL" id="MEQ2434438.1"/>
    </source>
</evidence>
<name>A0ABV1DVL8_9FIRM</name>
<organism evidence="1 2">
    <name type="scientific">Blautia caccae</name>
    <dbReference type="NCBI Taxonomy" id="3133175"/>
    <lineage>
        <taxon>Bacteria</taxon>
        <taxon>Bacillati</taxon>
        <taxon>Bacillota</taxon>
        <taxon>Clostridia</taxon>
        <taxon>Lachnospirales</taxon>
        <taxon>Lachnospiraceae</taxon>
        <taxon>Blautia</taxon>
    </lineage>
</organism>
<gene>
    <name evidence="1" type="ORF">WMO65_25965</name>
</gene>
<comment type="caution">
    <text evidence="1">The sequence shown here is derived from an EMBL/GenBank/DDBJ whole genome shotgun (WGS) entry which is preliminary data.</text>
</comment>
<protein>
    <submittedName>
        <fullName evidence="1">Uncharacterized protein</fullName>
    </submittedName>
</protein>